<evidence type="ECO:0000256" key="2">
    <source>
        <dbReference type="SAM" id="Phobius"/>
    </source>
</evidence>
<name>A0ABR4PWU5_9HELO</name>
<dbReference type="CDD" id="cd03419">
    <property type="entry name" value="GRX_GRXh_1_2_like"/>
    <property type="match status" value="1"/>
</dbReference>
<dbReference type="NCBIfam" id="TIGR02180">
    <property type="entry name" value="GRX_euk"/>
    <property type="match status" value="1"/>
</dbReference>
<feature type="compositionally biased region" description="Polar residues" evidence="1">
    <location>
        <begin position="53"/>
        <end position="62"/>
    </location>
</feature>
<keyword evidence="2" id="KW-1133">Transmembrane helix</keyword>
<dbReference type="PROSITE" id="PS51354">
    <property type="entry name" value="GLUTAREDOXIN_2"/>
    <property type="match status" value="1"/>
</dbReference>
<evidence type="ECO:0000259" key="3">
    <source>
        <dbReference type="Pfam" id="PF00462"/>
    </source>
</evidence>
<keyword evidence="2" id="KW-0472">Membrane</keyword>
<comment type="caution">
    <text evidence="4">The sequence shown here is derived from an EMBL/GenBank/DDBJ whole genome shotgun (WGS) entry which is preliminary data.</text>
</comment>
<dbReference type="PANTHER" id="PTHR45694">
    <property type="entry name" value="GLUTAREDOXIN 2"/>
    <property type="match status" value="1"/>
</dbReference>
<proteinExistence type="predicted"/>
<feature type="domain" description="Glutaredoxin" evidence="3">
    <location>
        <begin position="163"/>
        <end position="228"/>
    </location>
</feature>
<reference evidence="4 5" key="1">
    <citation type="submission" date="2024-06" db="EMBL/GenBank/DDBJ databases">
        <title>Complete genome of Phlyctema vagabunda strain 19-DSS-EL-015.</title>
        <authorList>
            <person name="Fiorenzani C."/>
        </authorList>
    </citation>
    <scope>NUCLEOTIDE SEQUENCE [LARGE SCALE GENOMIC DNA]</scope>
    <source>
        <strain evidence="4 5">19-DSS-EL-015</strain>
    </source>
</reference>
<feature type="transmembrane region" description="Helical" evidence="2">
    <location>
        <begin position="7"/>
        <end position="25"/>
    </location>
</feature>
<evidence type="ECO:0000313" key="5">
    <source>
        <dbReference type="Proteomes" id="UP001629113"/>
    </source>
</evidence>
<dbReference type="Gene3D" id="3.40.30.10">
    <property type="entry name" value="Glutaredoxin"/>
    <property type="match status" value="1"/>
</dbReference>
<dbReference type="EMBL" id="JBFCZG010000001">
    <property type="protein sequence ID" value="KAL3427818.1"/>
    <property type="molecule type" value="Genomic_DNA"/>
</dbReference>
<feature type="compositionally biased region" description="Basic and acidic residues" evidence="1">
    <location>
        <begin position="79"/>
        <end position="93"/>
    </location>
</feature>
<dbReference type="InterPro" id="IPR014025">
    <property type="entry name" value="Glutaredoxin_subgr"/>
</dbReference>
<dbReference type="PRINTS" id="PR00160">
    <property type="entry name" value="GLUTAREDOXIN"/>
</dbReference>
<organism evidence="4 5">
    <name type="scientific">Phlyctema vagabunda</name>
    <dbReference type="NCBI Taxonomy" id="108571"/>
    <lineage>
        <taxon>Eukaryota</taxon>
        <taxon>Fungi</taxon>
        <taxon>Dikarya</taxon>
        <taxon>Ascomycota</taxon>
        <taxon>Pezizomycotina</taxon>
        <taxon>Leotiomycetes</taxon>
        <taxon>Helotiales</taxon>
        <taxon>Dermateaceae</taxon>
        <taxon>Phlyctema</taxon>
    </lineage>
</organism>
<dbReference type="SUPFAM" id="SSF52833">
    <property type="entry name" value="Thioredoxin-like"/>
    <property type="match status" value="1"/>
</dbReference>
<evidence type="ECO:0000256" key="1">
    <source>
        <dbReference type="SAM" id="MobiDB-lite"/>
    </source>
</evidence>
<feature type="region of interest" description="Disordered" evidence="1">
    <location>
        <begin position="52"/>
        <end position="114"/>
    </location>
</feature>
<dbReference type="PANTHER" id="PTHR45694:SF5">
    <property type="entry name" value="GLUTAREDOXIN 2"/>
    <property type="match status" value="1"/>
</dbReference>
<sequence>MPSNRRVKIIGLLVFIFFVTTLFYMRQDNSLSRSGSDTELPDDFYQKTVHALDSNSNANGKANAQAKLGGKSAQDDDDAGVRERLKKAADEAKGNANAKSPKPDPPSSIVGVGSAAEGSVAGRKTFPLKPKEGAVEEPVKKVETDEEHAVELEMNTILKKSPIIIFSKSYCPHSKRAKTILLEKYNIDPAPYVVELDLHPMGAQLQASLADMTSRKTVPNVLINGKSIGGGDEVAGLDSDDKLIATVKSMGGKRMVEVSRKTETEAPAPKAAVVEKEKGYEHDAGLKRRSKIIKKSM</sequence>
<protein>
    <submittedName>
        <fullName evidence="4">Monothiol glutaredoxin-7</fullName>
    </submittedName>
</protein>
<dbReference type="Pfam" id="PF00462">
    <property type="entry name" value="Glutaredoxin"/>
    <property type="match status" value="1"/>
</dbReference>
<keyword evidence="5" id="KW-1185">Reference proteome</keyword>
<gene>
    <name evidence="4" type="ORF">PVAG01_01327</name>
</gene>
<dbReference type="InterPro" id="IPR002109">
    <property type="entry name" value="Glutaredoxin"/>
</dbReference>
<evidence type="ECO:0000313" key="4">
    <source>
        <dbReference type="EMBL" id="KAL3427818.1"/>
    </source>
</evidence>
<dbReference type="InterPro" id="IPR036249">
    <property type="entry name" value="Thioredoxin-like_sf"/>
</dbReference>
<dbReference type="Proteomes" id="UP001629113">
    <property type="component" value="Unassembled WGS sequence"/>
</dbReference>
<dbReference type="InterPro" id="IPR011899">
    <property type="entry name" value="Glutaredoxin_euk/vir"/>
</dbReference>
<keyword evidence="2" id="KW-0812">Transmembrane</keyword>
<accession>A0ABR4PWU5</accession>